<evidence type="ECO:0000256" key="7">
    <source>
        <dbReference type="HAMAP-Rule" id="MF_00376"/>
    </source>
</evidence>
<evidence type="ECO:0000256" key="8">
    <source>
        <dbReference type="NCBIfam" id="TIGR00152"/>
    </source>
</evidence>
<keyword evidence="6 7" id="KW-0173">Coenzyme A biosynthesis</keyword>
<gene>
    <name evidence="7" type="primary">coaE</name>
    <name evidence="9" type="ordered locus">Srot_0663</name>
</gene>
<dbReference type="Gene3D" id="3.40.50.300">
    <property type="entry name" value="P-loop containing nucleotide triphosphate hydrolases"/>
    <property type="match status" value="1"/>
</dbReference>
<dbReference type="OrthoDB" id="9812943at2"/>
<dbReference type="GO" id="GO:0004140">
    <property type="term" value="F:dephospho-CoA kinase activity"/>
    <property type="evidence" value="ECO:0007669"/>
    <property type="project" value="UniProtKB-UniRule"/>
</dbReference>
<sequence length="410" mass="43839">MLKIGLSGGIGSGKSTVAAVFAELGALIVDSDKIAREVVEPGTPGLAQLVEAFGAEILAEDGTLDRPKLAAKVFGDDEARAQLNAITHPLVAARSQELVEAAPPEQVVVRDIPLLVELGLAPFFSLAVIVEAPPEERLRRLTEARGMSEEDALARIRSQASDDARRAAADIVLDNSGSPEDLRARVRELWAERIAPFHEHVLARTPPPAPEAYVLAEPDPTWQAQAARLIARVSVAAGGKAVRADHIGSTAVPGLAAKNVIDLQLTVASLQDADELVEPLAAIGFIPVPGVDHDNPHGAAASADQDMSRWRKRFCVSADPGRPANLHLRVDGWPNQRFALLFRDWLRAAPAVADEYLAVKQRAAARARETDNPADGDDQVKEPWFATAYPRAVRWAQETGWSPAPASSGP</sequence>
<dbReference type="AlphaFoldDB" id="D6ZD81"/>
<dbReference type="PROSITE" id="PS51219">
    <property type="entry name" value="DPCK"/>
    <property type="match status" value="1"/>
</dbReference>
<organism evidence="9 10">
    <name type="scientific">Segniliparus rotundus (strain ATCC BAA-972 / CDC 1076 / CIP 108378 / DSM 44985 / JCM 13578)</name>
    <dbReference type="NCBI Taxonomy" id="640132"/>
    <lineage>
        <taxon>Bacteria</taxon>
        <taxon>Bacillati</taxon>
        <taxon>Actinomycetota</taxon>
        <taxon>Actinomycetes</taxon>
        <taxon>Mycobacteriales</taxon>
        <taxon>Segniliparaceae</taxon>
        <taxon>Segniliparus</taxon>
    </lineage>
</organism>
<keyword evidence="4 7" id="KW-0547">Nucleotide-binding</keyword>
<accession>D6ZD81</accession>
<evidence type="ECO:0000256" key="1">
    <source>
        <dbReference type="ARBA" id="ARBA00008826"/>
    </source>
</evidence>
<evidence type="ECO:0000313" key="10">
    <source>
        <dbReference type="Proteomes" id="UP000002247"/>
    </source>
</evidence>
<dbReference type="PANTHER" id="PTHR10695:SF46">
    <property type="entry name" value="BIFUNCTIONAL COENZYME A SYNTHASE-RELATED"/>
    <property type="match status" value="1"/>
</dbReference>
<keyword evidence="5 7" id="KW-0067">ATP-binding</keyword>
<dbReference type="STRING" id="640132.Srot_0663"/>
<dbReference type="Pfam" id="PF01121">
    <property type="entry name" value="CoaE"/>
    <property type="match status" value="1"/>
</dbReference>
<dbReference type="InterPro" id="IPR027417">
    <property type="entry name" value="P-loop_NTPase"/>
</dbReference>
<dbReference type="SUPFAM" id="SSF81301">
    <property type="entry name" value="Nucleotidyltransferase"/>
    <property type="match status" value="1"/>
</dbReference>
<comment type="similarity">
    <text evidence="2">In the C-terminal section; belongs to the UPF0157 (GrpB) family.</text>
</comment>
<dbReference type="InterPro" id="IPR043519">
    <property type="entry name" value="NT_sf"/>
</dbReference>
<dbReference type="RefSeq" id="WP_013137601.1">
    <property type="nucleotide sequence ID" value="NC_014168.1"/>
</dbReference>
<dbReference type="Proteomes" id="UP000002247">
    <property type="component" value="Chromosome"/>
</dbReference>
<dbReference type="GO" id="GO:0015937">
    <property type="term" value="P:coenzyme A biosynthetic process"/>
    <property type="evidence" value="ECO:0007669"/>
    <property type="project" value="UniProtKB-UniRule"/>
</dbReference>
<comment type="catalytic activity">
    <reaction evidence="7">
        <text>3'-dephospho-CoA + ATP = ADP + CoA + H(+)</text>
        <dbReference type="Rhea" id="RHEA:18245"/>
        <dbReference type="ChEBI" id="CHEBI:15378"/>
        <dbReference type="ChEBI" id="CHEBI:30616"/>
        <dbReference type="ChEBI" id="CHEBI:57287"/>
        <dbReference type="ChEBI" id="CHEBI:57328"/>
        <dbReference type="ChEBI" id="CHEBI:456216"/>
        <dbReference type="EC" id="2.7.1.24"/>
    </reaction>
</comment>
<evidence type="ECO:0000313" key="9">
    <source>
        <dbReference type="EMBL" id="ADG97145.1"/>
    </source>
</evidence>
<reference evidence="9 10" key="1">
    <citation type="journal article" date="2010" name="Stand. Genomic Sci.">
        <title>Complete genome sequence of Segniliparus rotundus type strain (CDC 1076).</title>
        <authorList>
            <person name="Sikorski J."/>
            <person name="Lapidus A."/>
            <person name="Copeland A."/>
            <person name="Misra M."/>
            <person name="Glavina Del Rio T."/>
            <person name="Nolan M."/>
            <person name="Lucas S."/>
            <person name="Chen F."/>
            <person name="Tice H."/>
            <person name="Cheng J.F."/>
            <person name="Jando M."/>
            <person name="Schneider S."/>
            <person name="Bruce D."/>
            <person name="Goodwin L."/>
            <person name="Pitluck S."/>
            <person name="Liolios K."/>
            <person name="Mikhailova N."/>
            <person name="Pati A."/>
            <person name="Ivanova N."/>
            <person name="Mavromatis K."/>
            <person name="Chen A."/>
            <person name="Palaniappan K."/>
            <person name="Chertkov O."/>
            <person name="Land M."/>
            <person name="Hauser L."/>
            <person name="Chang Y.J."/>
            <person name="Jeffries C.D."/>
            <person name="Brettin T."/>
            <person name="Detter J.C."/>
            <person name="Han C."/>
            <person name="Rohde M."/>
            <person name="Goker M."/>
            <person name="Bristow J."/>
            <person name="Eisen J.A."/>
            <person name="Markowitz V."/>
            <person name="Hugenholtz P."/>
            <person name="Kyrpides N.C."/>
            <person name="Klenk H.P."/>
        </authorList>
    </citation>
    <scope>NUCLEOTIDE SEQUENCE [LARGE SCALE GENOMIC DNA]</scope>
    <source>
        <strain evidence="10">ATCC BAA-972 / CDC 1076 / CIP 108378 / DSM 44985 / JCM 13578</strain>
    </source>
</reference>
<comment type="similarity">
    <text evidence="1">In the N-terminal section; belongs to the CoaE family.</text>
</comment>
<keyword evidence="3 7" id="KW-0963">Cytoplasm</keyword>
<name>D6ZD81_SEGRD</name>
<evidence type="ECO:0000256" key="5">
    <source>
        <dbReference type="ARBA" id="ARBA00022840"/>
    </source>
</evidence>
<keyword evidence="10" id="KW-1185">Reference proteome</keyword>
<dbReference type="NCBIfam" id="TIGR00152">
    <property type="entry name" value="dephospho-CoA kinase"/>
    <property type="match status" value="1"/>
</dbReference>
<protein>
    <recommendedName>
        <fullName evidence="7 8">Dephospho-CoA kinase</fullName>
        <ecNumber evidence="7 8">2.7.1.24</ecNumber>
    </recommendedName>
    <alternativeName>
        <fullName evidence="7">Dephosphocoenzyme A kinase</fullName>
    </alternativeName>
</protein>
<proteinExistence type="inferred from homology"/>
<dbReference type="InterPro" id="IPR001977">
    <property type="entry name" value="Depp_CoAkinase"/>
</dbReference>
<feature type="binding site" evidence="7">
    <location>
        <begin position="11"/>
        <end position="16"/>
    </location>
    <ligand>
        <name>ATP</name>
        <dbReference type="ChEBI" id="CHEBI:30616"/>
    </ligand>
</feature>
<evidence type="ECO:0000256" key="3">
    <source>
        <dbReference type="ARBA" id="ARBA00022490"/>
    </source>
</evidence>
<comment type="pathway">
    <text evidence="7">Cofactor biosynthesis; coenzyme A biosynthesis; CoA from (R)-pantothenate: step 5/5.</text>
</comment>
<dbReference type="UniPathway" id="UPA00241">
    <property type="reaction ID" value="UER00356"/>
</dbReference>
<dbReference type="HOGENOM" id="CLU_067032_0_0_11"/>
<dbReference type="CDD" id="cd02022">
    <property type="entry name" value="DPCK"/>
    <property type="match status" value="1"/>
</dbReference>
<dbReference type="InterPro" id="IPR007344">
    <property type="entry name" value="GrpB/CoaE"/>
</dbReference>
<dbReference type="EC" id="2.7.1.24" evidence="7 8"/>
<dbReference type="PANTHER" id="PTHR10695">
    <property type="entry name" value="DEPHOSPHO-COA KINASE-RELATED"/>
    <property type="match status" value="1"/>
</dbReference>
<keyword evidence="7 9" id="KW-0808">Transferase</keyword>
<comment type="similarity">
    <text evidence="7">Belongs to the CoaE family.</text>
</comment>
<dbReference type="GO" id="GO:0005737">
    <property type="term" value="C:cytoplasm"/>
    <property type="evidence" value="ECO:0007669"/>
    <property type="project" value="UniProtKB-SubCell"/>
</dbReference>
<dbReference type="SUPFAM" id="SSF52540">
    <property type="entry name" value="P-loop containing nucleoside triphosphate hydrolases"/>
    <property type="match status" value="1"/>
</dbReference>
<dbReference type="KEGG" id="srt:Srot_0663"/>
<keyword evidence="7 9" id="KW-0418">Kinase</keyword>
<dbReference type="eggNOG" id="COG2320">
    <property type="taxonomic scope" value="Bacteria"/>
</dbReference>
<comment type="subcellular location">
    <subcellularLocation>
        <location evidence="7">Cytoplasm</location>
    </subcellularLocation>
</comment>
<dbReference type="HAMAP" id="MF_00376">
    <property type="entry name" value="Dephospho_CoA_kinase"/>
    <property type="match status" value="1"/>
</dbReference>
<dbReference type="EMBL" id="CP001958">
    <property type="protein sequence ID" value="ADG97145.1"/>
    <property type="molecule type" value="Genomic_DNA"/>
</dbReference>
<dbReference type="GO" id="GO:0005524">
    <property type="term" value="F:ATP binding"/>
    <property type="evidence" value="ECO:0007669"/>
    <property type="project" value="UniProtKB-UniRule"/>
</dbReference>
<dbReference type="eggNOG" id="COG0237">
    <property type="taxonomic scope" value="Bacteria"/>
</dbReference>
<evidence type="ECO:0000256" key="6">
    <source>
        <dbReference type="ARBA" id="ARBA00022993"/>
    </source>
</evidence>
<comment type="function">
    <text evidence="7">Catalyzes the phosphorylation of the 3'-hydroxyl group of dephosphocoenzyme A to form coenzyme A.</text>
</comment>
<dbReference type="Gene3D" id="3.30.460.10">
    <property type="entry name" value="Beta Polymerase, domain 2"/>
    <property type="match status" value="1"/>
</dbReference>
<dbReference type="NCBIfam" id="NF002879">
    <property type="entry name" value="PRK03333.1"/>
    <property type="match status" value="1"/>
</dbReference>
<evidence type="ECO:0000256" key="2">
    <source>
        <dbReference type="ARBA" id="ARBA00011058"/>
    </source>
</evidence>
<dbReference type="Pfam" id="PF04229">
    <property type="entry name" value="GrpB"/>
    <property type="match status" value="1"/>
</dbReference>
<evidence type="ECO:0000256" key="4">
    <source>
        <dbReference type="ARBA" id="ARBA00022741"/>
    </source>
</evidence>